<protein>
    <submittedName>
        <fullName evidence="2">Uncharacterized protein</fullName>
    </submittedName>
</protein>
<reference evidence="2 3" key="1">
    <citation type="journal article" date="2023" name="Plants (Basel)">
        <title>Bridging the Gap: Combining Genomics and Transcriptomics Approaches to Understand Stylosanthes scabra, an Orphan Legume from the Brazilian Caatinga.</title>
        <authorList>
            <person name="Ferreira-Neto J.R.C."/>
            <person name="da Silva M.D."/>
            <person name="Binneck E."/>
            <person name="de Melo N.F."/>
            <person name="da Silva R.H."/>
            <person name="de Melo A.L.T.M."/>
            <person name="Pandolfi V."/>
            <person name="Bustamante F.O."/>
            <person name="Brasileiro-Vidal A.C."/>
            <person name="Benko-Iseppon A.M."/>
        </authorList>
    </citation>
    <scope>NUCLEOTIDE SEQUENCE [LARGE SCALE GENOMIC DNA]</scope>
    <source>
        <tissue evidence="2">Leaves</tissue>
    </source>
</reference>
<sequence>MTQGGLSSGGGDSRAGDGAAIHVEEVMIEKYDALEGEKSAVKFGEEEKELGPGPARPSGSWPVQRFSTGFKIFDSRYSTKPWRAPDRGSTSLTGWSGPVFRTLA</sequence>
<keyword evidence="3" id="KW-1185">Reference proteome</keyword>
<accession>A0ABU6R506</accession>
<dbReference type="Proteomes" id="UP001341840">
    <property type="component" value="Unassembled WGS sequence"/>
</dbReference>
<evidence type="ECO:0000313" key="2">
    <source>
        <dbReference type="EMBL" id="MED6119507.1"/>
    </source>
</evidence>
<name>A0ABU6R506_9FABA</name>
<evidence type="ECO:0000313" key="3">
    <source>
        <dbReference type="Proteomes" id="UP001341840"/>
    </source>
</evidence>
<evidence type="ECO:0000256" key="1">
    <source>
        <dbReference type="SAM" id="MobiDB-lite"/>
    </source>
</evidence>
<feature type="region of interest" description="Disordered" evidence="1">
    <location>
        <begin position="42"/>
        <end position="63"/>
    </location>
</feature>
<proteinExistence type="predicted"/>
<gene>
    <name evidence="2" type="ORF">PIB30_012413</name>
</gene>
<comment type="caution">
    <text evidence="2">The sequence shown here is derived from an EMBL/GenBank/DDBJ whole genome shotgun (WGS) entry which is preliminary data.</text>
</comment>
<organism evidence="2 3">
    <name type="scientific">Stylosanthes scabra</name>
    <dbReference type="NCBI Taxonomy" id="79078"/>
    <lineage>
        <taxon>Eukaryota</taxon>
        <taxon>Viridiplantae</taxon>
        <taxon>Streptophyta</taxon>
        <taxon>Embryophyta</taxon>
        <taxon>Tracheophyta</taxon>
        <taxon>Spermatophyta</taxon>
        <taxon>Magnoliopsida</taxon>
        <taxon>eudicotyledons</taxon>
        <taxon>Gunneridae</taxon>
        <taxon>Pentapetalae</taxon>
        <taxon>rosids</taxon>
        <taxon>fabids</taxon>
        <taxon>Fabales</taxon>
        <taxon>Fabaceae</taxon>
        <taxon>Papilionoideae</taxon>
        <taxon>50 kb inversion clade</taxon>
        <taxon>dalbergioids sensu lato</taxon>
        <taxon>Dalbergieae</taxon>
        <taxon>Pterocarpus clade</taxon>
        <taxon>Stylosanthes</taxon>
    </lineage>
</organism>
<dbReference type="EMBL" id="JASCZI010030239">
    <property type="protein sequence ID" value="MED6119507.1"/>
    <property type="molecule type" value="Genomic_DNA"/>
</dbReference>